<gene>
    <name evidence="1" type="ORF">B9N55_01110</name>
</gene>
<name>A0A233VQG4_FINMA</name>
<evidence type="ECO:0000313" key="1">
    <source>
        <dbReference type="EMBL" id="OXZ34648.1"/>
    </source>
</evidence>
<dbReference type="EMBL" id="NDYE01000002">
    <property type="protein sequence ID" value="OXZ34648.1"/>
    <property type="molecule type" value="Genomic_DNA"/>
</dbReference>
<dbReference type="Pfam" id="PF12686">
    <property type="entry name" value="DUF3800"/>
    <property type="match status" value="1"/>
</dbReference>
<organism evidence="1 2">
    <name type="scientific">Finegoldia magna</name>
    <name type="common">Peptostreptococcus magnus</name>
    <dbReference type="NCBI Taxonomy" id="1260"/>
    <lineage>
        <taxon>Bacteria</taxon>
        <taxon>Bacillati</taxon>
        <taxon>Bacillota</taxon>
        <taxon>Tissierellia</taxon>
        <taxon>Tissierellales</taxon>
        <taxon>Peptoniphilaceae</taxon>
        <taxon>Finegoldia</taxon>
    </lineage>
</organism>
<dbReference type="AlphaFoldDB" id="A0A233VQG4"/>
<accession>A0A233VQG4</accession>
<dbReference type="Proteomes" id="UP000215546">
    <property type="component" value="Unassembled WGS sequence"/>
</dbReference>
<evidence type="ECO:0000313" key="2">
    <source>
        <dbReference type="Proteomes" id="UP000215546"/>
    </source>
</evidence>
<evidence type="ECO:0008006" key="3">
    <source>
        <dbReference type="Google" id="ProtNLM"/>
    </source>
</evidence>
<sequence length="225" mass="26394">MKIYIDESGTINNKLKNEYFIITLIVPDNSNTLKKSYKRFVSSNLKELKKIDNKGKMFLNGSFHELKGSAFNRPMKQKFVNFFSQNQNFSLFYIKVDNSKLNNTFCSNTSRVFNYILKISLDYFVRNGYIKSENHFLQLDERNERTESKFFLEDYLNTELCITGINQGSFTVSYFDSSNNINVQIADVFSNLLYSHLKTGNYNDELKTLKDNGILKYIFKFPNKC</sequence>
<comment type="caution">
    <text evidence="1">The sequence shown here is derived from an EMBL/GenBank/DDBJ whole genome shotgun (WGS) entry which is preliminary data.</text>
</comment>
<reference evidence="2" key="1">
    <citation type="submission" date="2017-04" db="EMBL/GenBank/DDBJ databases">
        <title>Finegoldia magna isolated from orthopedic joint implant-associated infections.</title>
        <authorList>
            <person name="Bjorklund S."/>
            <person name="Bruggemann H."/>
            <person name="Jensen A."/>
            <person name="Hellmark B."/>
            <person name="Soderquist B."/>
        </authorList>
    </citation>
    <scope>NUCLEOTIDE SEQUENCE [LARGE SCALE GENOMIC DNA]</scope>
    <source>
        <strain evidence="2">12T273</strain>
    </source>
</reference>
<dbReference type="InterPro" id="IPR024524">
    <property type="entry name" value="DUF3800"/>
</dbReference>
<protein>
    <recommendedName>
        <fullName evidence="3">DUF3800 domain-containing protein</fullName>
    </recommendedName>
</protein>
<proteinExistence type="predicted"/>
<dbReference type="RefSeq" id="WP_094207999.1">
    <property type="nucleotide sequence ID" value="NZ_NDYE01000002.1"/>
</dbReference>